<evidence type="ECO:0000256" key="1">
    <source>
        <dbReference type="ARBA" id="ARBA00022603"/>
    </source>
</evidence>
<protein>
    <submittedName>
        <fullName evidence="5">Demethylspheroidene O-methyltransferase</fullName>
        <ecNumber evidence="5">2.1.1.210</ecNumber>
    </submittedName>
</protein>
<name>A0A7W6DWS4_9RHOB</name>
<dbReference type="AlphaFoldDB" id="A0A7W6DWS4"/>
<proteinExistence type="predicted"/>
<dbReference type="InterPro" id="IPR029063">
    <property type="entry name" value="SAM-dependent_MTases_sf"/>
</dbReference>
<evidence type="ECO:0000313" key="5">
    <source>
        <dbReference type="EMBL" id="MBB3988065.1"/>
    </source>
</evidence>
<keyword evidence="3" id="KW-0949">S-adenosyl-L-methionine</keyword>
<evidence type="ECO:0000313" key="6">
    <source>
        <dbReference type="Proteomes" id="UP000541426"/>
    </source>
</evidence>
<keyword evidence="2 5" id="KW-0808">Transferase</keyword>
<dbReference type="PROSITE" id="PS51683">
    <property type="entry name" value="SAM_OMT_II"/>
    <property type="match status" value="1"/>
</dbReference>
<dbReference type="PANTHER" id="PTHR43712:SF2">
    <property type="entry name" value="O-METHYLTRANSFERASE CICE"/>
    <property type="match status" value="1"/>
</dbReference>
<dbReference type="GO" id="GO:0046983">
    <property type="term" value="F:protein dimerization activity"/>
    <property type="evidence" value="ECO:0007669"/>
    <property type="project" value="InterPro"/>
</dbReference>
<dbReference type="Proteomes" id="UP000541426">
    <property type="component" value="Unassembled WGS sequence"/>
</dbReference>
<dbReference type="SUPFAM" id="SSF46785">
    <property type="entry name" value="Winged helix' DNA-binding domain"/>
    <property type="match status" value="1"/>
</dbReference>
<accession>A0A7W6DWS4</accession>
<dbReference type="InterPro" id="IPR036388">
    <property type="entry name" value="WH-like_DNA-bd_sf"/>
</dbReference>
<keyword evidence="1 5" id="KW-0489">Methyltransferase</keyword>
<gene>
    <name evidence="5" type="ORF">GGQ68_004421</name>
</gene>
<dbReference type="InterPro" id="IPR016461">
    <property type="entry name" value="COMT-like"/>
</dbReference>
<sequence>MARRDGANIFDILQGFVAAQVLLALIEMDVLRRLLDGARDAAELAVDHGIDVARMQALLQAGAALDLLRLRRDGRFVLARKGAAILGVPGLEDMVRHHRVFYDDMSDPVALLRGEGETNMARFWPYVFGQGADISPEASARYSDLMARSQVLVAEDTLRAVRLRGVRQLMDVGGGSGVFLSAALHRYRSMTGVVFDLPGVQRAAETALTREGLLGPAGRARFSPGSFRATALPTGADAVSLVRVLYDHDDDTVRDLLAKVHAALPAGGRLIISEPMSGGSRPDRATDVYFAFYTMAMGTGRTRSAERIVELCQQAGFANLRPIPSERPYITRVVTANRA</sequence>
<dbReference type="Pfam" id="PF00891">
    <property type="entry name" value="Methyltransf_2"/>
    <property type="match status" value="1"/>
</dbReference>
<comment type="caution">
    <text evidence="5">The sequence shown here is derived from an EMBL/GenBank/DDBJ whole genome shotgun (WGS) entry which is preliminary data.</text>
</comment>
<dbReference type="Gene3D" id="1.10.10.10">
    <property type="entry name" value="Winged helix-like DNA-binding domain superfamily/Winged helix DNA-binding domain"/>
    <property type="match status" value="1"/>
</dbReference>
<dbReference type="GO" id="GO:0032259">
    <property type="term" value="P:methylation"/>
    <property type="evidence" value="ECO:0007669"/>
    <property type="project" value="UniProtKB-KW"/>
</dbReference>
<dbReference type="Gene3D" id="1.10.287.1350">
    <property type="match status" value="1"/>
</dbReference>
<feature type="domain" description="O-methyltransferase C-terminal" evidence="4">
    <location>
        <begin position="103"/>
        <end position="318"/>
    </location>
</feature>
<dbReference type="EMBL" id="JACIEJ010000015">
    <property type="protein sequence ID" value="MBB3988065.1"/>
    <property type="molecule type" value="Genomic_DNA"/>
</dbReference>
<dbReference type="InterPro" id="IPR001077">
    <property type="entry name" value="COMT_C"/>
</dbReference>
<dbReference type="Gene3D" id="3.40.50.150">
    <property type="entry name" value="Vaccinia Virus protein VP39"/>
    <property type="match status" value="1"/>
</dbReference>
<keyword evidence="6" id="KW-1185">Reference proteome</keyword>
<dbReference type="InterPro" id="IPR036390">
    <property type="entry name" value="WH_DNA-bd_sf"/>
</dbReference>
<dbReference type="EC" id="2.1.1.210" evidence="5"/>
<evidence type="ECO:0000256" key="3">
    <source>
        <dbReference type="ARBA" id="ARBA00022691"/>
    </source>
</evidence>
<organism evidence="5 6">
    <name type="scientific">Sagittula marina</name>
    <dbReference type="NCBI Taxonomy" id="943940"/>
    <lineage>
        <taxon>Bacteria</taxon>
        <taxon>Pseudomonadati</taxon>
        <taxon>Pseudomonadota</taxon>
        <taxon>Alphaproteobacteria</taxon>
        <taxon>Rhodobacterales</taxon>
        <taxon>Roseobacteraceae</taxon>
        <taxon>Sagittula</taxon>
    </lineage>
</organism>
<dbReference type="PANTHER" id="PTHR43712">
    <property type="entry name" value="PUTATIVE (AFU_ORTHOLOGUE AFUA_4G14580)-RELATED"/>
    <property type="match status" value="1"/>
</dbReference>
<dbReference type="RefSeq" id="WP_183969597.1">
    <property type="nucleotide sequence ID" value="NZ_BAABBZ010000054.1"/>
</dbReference>
<evidence type="ECO:0000256" key="2">
    <source>
        <dbReference type="ARBA" id="ARBA00022679"/>
    </source>
</evidence>
<dbReference type="SUPFAM" id="SSF53335">
    <property type="entry name" value="S-adenosyl-L-methionine-dependent methyltransferases"/>
    <property type="match status" value="1"/>
</dbReference>
<evidence type="ECO:0000259" key="4">
    <source>
        <dbReference type="Pfam" id="PF00891"/>
    </source>
</evidence>
<dbReference type="GO" id="GO:0043803">
    <property type="term" value="F:hydroxyneurosporene-O-methyltransferase activity"/>
    <property type="evidence" value="ECO:0007669"/>
    <property type="project" value="UniProtKB-EC"/>
</dbReference>
<reference evidence="5 6" key="1">
    <citation type="submission" date="2020-08" db="EMBL/GenBank/DDBJ databases">
        <title>Genomic Encyclopedia of Type Strains, Phase IV (KMG-IV): sequencing the most valuable type-strain genomes for metagenomic binning, comparative biology and taxonomic classification.</title>
        <authorList>
            <person name="Goeker M."/>
        </authorList>
    </citation>
    <scope>NUCLEOTIDE SEQUENCE [LARGE SCALE GENOMIC DNA]</scope>
    <source>
        <strain evidence="5 6">DSM 102235</strain>
    </source>
</reference>
<dbReference type="GO" id="GO:0008171">
    <property type="term" value="F:O-methyltransferase activity"/>
    <property type="evidence" value="ECO:0007669"/>
    <property type="project" value="InterPro"/>
</dbReference>